<name>A0A0K2U167_LEPSM</name>
<evidence type="ECO:0000256" key="5">
    <source>
        <dbReference type="SAM" id="Phobius"/>
    </source>
</evidence>
<dbReference type="AlphaFoldDB" id="A0A0K2U167"/>
<feature type="transmembrane region" description="Helical" evidence="5">
    <location>
        <begin position="6"/>
        <end position="25"/>
    </location>
</feature>
<dbReference type="OrthoDB" id="10605650at2759"/>
<feature type="non-terminal residue" evidence="7">
    <location>
        <position position="490"/>
    </location>
</feature>
<keyword evidence="7" id="KW-0675">Receptor</keyword>
<dbReference type="PROSITE" id="PS50262">
    <property type="entry name" value="G_PROTEIN_RECEP_F1_2"/>
    <property type="match status" value="1"/>
</dbReference>
<dbReference type="InterPro" id="IPR052954">
    <property type="entry name" value="GPCR-Ligand_Int"/>
</dbReference>
<keyword evidence="4 5" id="KW-0472">Membrane</keyword>
<dbReference type="SUPFAM" id="SSF81321">
    <property type="entry name" value="Family A G protein-coupled receptor-like"/>
    <property type="match status" value="1"/>
</dbReference>
<dbReference type="PANTHER" id="PTHR46641:SF2">
    <property type="entry name" value="FMRFAMIDE RECEPTOR"/>
    <property type="match status" value="1"/>
</dbReference>
<evidence type="ECO:0000256" key="1">
    <source>
        <dbReference type="ARBA" id="ARBA00004370"/>
    </source>
</evidence>
<feature type="transmembrane region" description="Helical" evidence="5">
    <location>
        <begin position="432"/>
        <end position="453"/>
    </location>
</feature>
<dbReference type="EMBL" id="HACA01014015">
    <property type="protein sequence ID" value="CDW31376.1"/>
    <property type="molecule type" value="Transcribed_RNA"/>
</dbReference>
<evidence type="ECO:0000259" key="6">
    <source>
        <dbReference type="PROSITE" id="PS50262"/>
    </source>
</evidence>
<accession>A0A0K2U167</accession>
<evidence type="ECO:0000313" key="7">
    <source>
        <dbReference type="EMBL" id="CDW31376.1"/>
    </source>
</evidence>
<evidence type="ECO:0000256" key="4">
    <source>
        <dbReference type="ARBA" id="ARBA00023136"/>
    </source>
</evidence>
<feature type="domain" description="G-protein coupled receptors family 1 profile" evidence="6">
    <location>
        <begin position="17"/>
        <end position="490"/>
    </location>
</feature>
<feature type="transmembrane region" description="Helical" evidence="5">
    <location>
        <begin position="120"/>
        <end position="137"/>
    </location>
</feature>
<keyword evidence="2 5" id="KW-0812">Transmembrane</keyword>
<feature type="transmembrane region" description="Helical" evidence="5">
    <location>
        <begin position="237"/>
        <end position="257"/>
    </location>
</feature>
<reference evidence="7" key="1">
    <citation type="submission" date="2014-05" db="EMBL/GenBank/DDBJ databases">
        <authorList>
            <person name="Chronopoulou M."/>
        </authorList>
    </citation>
    <scope>NUCLEOTIDE SEQUENCE</scope>
    <source>
        <tissue evidence="7">Whole organism</tissue>
    </source>
</reference>
<protein>
    <submittedName>
        <fullName evidence="7">FMRFamide receptorlike [Musca domestica]</fullName>
    </submittedName>
</protein>
<dbReference type="PANTHER" id="PTHR46641">
    <property type="entry name" value="FMRFAMIDE RECEPTOR-RELATED"/>
    <property type="match status" value="1"/>
</dbReference>
<evidence type="ECO:0000256" key="3">
    <source>
        <dbReference type="ARBA" id="ARBA00022989"/>
    </source>
</evidence>
<organism evidence="7">
    <name type="scientific">Lepeophtheirus salmonis</name>
    <name type="common">Salmon louse</name>
    <name type="synonym">Caligus salmonis</name>
    <dbReference type="NCBI Taxonomy" id="72036"/>
    <lineage>
        <taxon>Eukaryota</taxon>
        <taxon>Metazoa</taxon>
        <taxon>Ecdysozoa</taxon>
        <taxon>Arthropoda</taxon>
        <taxon>Crustacea</taxon>
        <taxon>Multicrustacea</taxon>
        <taxon>Hexanauplia</taxon>
        <taxon>Copepoda</taxon>
        <taxon>Siphonostomatoida</taxon>
        <taxon>Caligidae</taxon>
        <taxon>Lepeophtheirus</taxon>
    </lineage>
</organism>
<proteinExistence type="predicted"/>
<sequence>MNFAICILIFALLGIVVNIGAFIVISKKKNRSMFHDLLKVLTVYDILVVICCALQFALPELWSVYANNIHPYVVVILLPVMHVAVMTSVYCTILISFERYIRICYYCQLRDTRILTDDNIKYYMTIVIVFPILFYIPKLFEIRTEEKINENIKLINCRKYLKVDFLLNNPTDRLVIQQQLNLTHVQGIRRLAELCRQQYEFRGINSSGFRNVTLSKTTSLSVVSTALRKNVYYHNIYFVYMNTLFASVLPLCLLLFFNTKTAHELIIMSRYERNHPVSVVSCQNNSNTHLHRDSIVLYSFNENENPQDQNSINERESILQLENVSDDENVHCNQFNLDADNSLHEEITNDSVREKGNVKFGDFRISSRKKRYSVPGSANPQTRAVTIKHSRNSGFRRSLQKMQRFQSSASLVTNVRSSLVEKIAHINKERRLARISLCIVWLFIFCHACKLIPTGYEAFFLPSSTKHNEWPSWLVFIENISHTLITLNSA</sequence>
<dbReference type="InterPro" id="IPR017452">
    <property type="entry name" value="GPCR_Rhodpsn_7TM"/>
</dbReference>
<dbReference type="GO" id="GO:0016020">
    <property type="term" value="C:membrane"/>
    <property type="evidence" value="ECO:0007669"/>
    <property type="project" value="UniProtKB-SubCell"/>
</dbReference>
<dbReference type="Gene3D" id="1.20.1070.10">
    <property type="entry name" value="Rhodopsin 7-helix transmembrane proteins"/>
    <property type="match status" value="1"/>
</dbReference>
<feature type="transmembrane region" description="Helical" evidence="5">
    <location>
        <begin position="69"/>
        <end position="95"/>
    </location>
</feature>
<comment type="subcellular location">
    <subcellularLocation>
        <location evidence="1">Membrane</location>
    </subcellularLocation>
</comment>
<keyword evidence="3 5" id="KW-1133">Transmembrane helix</keyword>
<evidence type="ECO:0000256" key="2">
    <source>
        <dbReference type="ARBA" id="ARBA00022692"/>
    </source>
</evidence>
<feature type="transmembrane region" description="Helical" evidence="5">
    <location>
        <begin position="37"/>
        <end position="57"/>
    </location>
</feature>